<organism evidence="7 8">
    <name type="scientific">Ideonella margarita</name>
    <dbReference type="NCBI Taxonomy" id="2984191"/>
    <lineage>
        <taxon>Bacteria</taxon>
        <taxon>Pseudomonadati</taxon>
        <taxon>Pseudomonadota</taxon>
        <taxon>Betaproteobacteria</taxon>
        <taxon>Burkholderiales</taxon>
        <taxon>Sphaerotilaceae</taxon>
        <taxon>Ideonella</taxon>
    </lineage>
</organism>
<dbReference type="Pfam" id="PF03486">
    <property type="entry name" value="HI0933_like"/>
    <property type="match status" value="1"/>
</dbReference>
<dbReference type="NCBIfam" id="TIGR03862">
    <property type="entry name" value="flavo_PP4765"/>
    <property type="match status" value="1"/>
</dbReference>
<dbReference type="SUPFAM" id="SSF160996">
    <property type="entry name" value="HI0933 insert domain-like"/>
    <property type="match status" value="1"/>
</dbReference>
<dbReference type="InterPro" id="IPR004792">
    <property type="entry name" value="BaiN-like"/>
</dbReference>
<dbReference type="Gene3D" id="2.40.30.10">
    <property type="entry name" value="Translation factors"/>
    <property type="match status" value="1"/>
</dbReference>
<reference evidence="7 8" key="1">
    <citation type="submission" date="2024-04" db="EMBL/GenBank/DDBJ databases">
        <title>Novel species of the genus Ideonella isolated from streams.</title>
        <authorList>
            <person name="Lu H."/>
        </authorList>
    </citation>
    <scope>NUCLEOTIDE SEQUENCE [LARGE SCALE GENOMIC DNA]</scope>
    <source>
        <strain evidence="7 8">LYT19W</strain>
    </source>
</reference>
<evidence type="ECO:0000313" key="7">
    <source>
        <dbReference type="EMBL" id="MEK8048318.1"/>
    </source>
</evidence>
<gene>
    <name evidence="7" type="ORF">AACH00_18340</name>
</gene>
<keyword evidence="2" id="KW-0285">Flavoprotein</keyword>
<dbReference type="InterPro" id="IPR055178">
    <property type="entry name" value="RsdA/BaiN/AoA(So)-like_dom"/>
</dbReference>
<name>A0ABU9C991_9BURK</name>
<dbReference type="Proteomes" id="UP001379945">
    <property type="component" value="Unassembled WGS sequence"/>
</dbReference>
<evidence type="ECO:0000256" key="1">
    <source>
        <dbReference type="ARBA" id="ARBA00001974"/>
    </source>
</evidence>
<comment type="caution">
    <text evidence="7">The sequence shown here is derived from an EMBL/GenBank/DDBJ whole genome shotgun (WGS) entry which is preliminary data.</text>
</comment>
<dbReference type="PANTHER" id="PTHR42887:SF1">
    <property type="entry name" value="BLR3961 PROTEIN"/>
    <property type="match status" value="1"/>
</dbReference>
<accession>A0ABU9C991</accession>
<evidence type="ECO:0000259" key="5">
    <source>
        <dbReference type="Pfam" id="PF03486"/>
    </source>
</evidence>
<evidence type="ECO:0000256" key="3">
    <source>
        <dbReference type="ARBA" id="ARBA00022827"/>
    </source>
</evidence>
<dbReference type="InterPro" id="IPR023166">
    <property type="entry name" value="BaiN-like_dom_sf"/>
</dbReference>
<feature type="domain" description="RsdA/BaiN/AoA(So)-like Rossmann fold-like" evidence="5">
    <location>
        <begin position="28"/>
        <end position="432"/>
    </location>
</feature>
<comment type="cofactor">
    <cofactor evidence="1">
        <name>FAD</name>
        <dbReference type="ChEBI" id="CHEBI:57692"/>
    </cofactor>
</comment>
<feature type="compositionally biased region" description="Low complexity" evidence="4">
    <location>
        <begin position="10"/>
        <end position="22"/>
    </location>
</feature>
<dbReference type="InterPro" id="IPR022460">
    <property type="entry name" value="Flavoprotein_PP4765"/>
</dbReference>
<evidence type="ECO:0000259" key="6">
    <source>
        <dbReference type="Pfam" id="PF22780"/>
    </source>
</evidence>
<dbReference type="SUPFAM" id="SSF51905">
    <property type="entry name" value="FAD/NAD(P)-binding domain"/>
    <property type="match status" value="1"/>
</dbReference>
<dbReference type="Pfam" id="PF22780">
    <property type="entry name" value="HI0933_like_1st"/>
    <property type="match status" value="1"/>
</dbReference>
<evidence type="ECO:0000313" key="8">
    <source>
        <dbReference type="Proteomes" id="UP001379945"/>
    </source>
</evidence>
<dbReference type="Gene3D" id="1.10.8.260">
    <property type="entry name" value="HI0933 insert domain-like"/>
    <property type="match status" value="1"/>
</dbReference>
<dbReference type="PANTHER" id="PTHR42887">
    <property type="entry name" value="OS12G0638800 PROTEIN"/>
    <property type="match status" value="1"/>
</dbReference>
<feature type="region of interest" description="Disordered" evidence="4">
    <location>
        <begin position="1"/>
        <end position="22"/>
    </location>
</feature>
<evidence type="ECO:0000256" key="4">
    <source>
        <dbReference type="SAM" id="MobiDB-lite"/>
    </source>
</evidence>
<proteinExistence type="predicted"/>
<keyword evidence="8" id="KW-1185">Reference proteome</keyword>
<dbReference type="RefSeq" id="WP_341400628.1">
    <property type="nucleotide sequence ID" value="NZ_JBBUTI010000015.1"/>
</dbReference>
<dbReference type="Gene3D" id="3.50.50.60">
    <property type="entry name" value="FAD/NAD(P)-binding domain"/>
    <property type="match status" value="1"/>
</dbReference>
<dbReference type="NCBIfam" id="TIGR00275">
    <property type="entry name" value="aminoacetone oxidase family FAD-binding enzyme"/>
    <property type="match status" value="1"/>
</dbReference>
<protein>
    <submittedName>
        <fullName evidence="7">TIGR03862 family flavoprotein</fullName>
    </submittedName>
</protein>
<keyword evidence="3" id="KW-0274">FAD</keyword>
<dbReference type="InterPro" id="IPR036188">
    <property type="entry name" value="FAD/NAD-bd_sf"/>
</dbReference>
<sequence length="445" mass="45869">MPDTTPSNSPADAAAPDTLTPEAGGAPVVIVGGGPAGLMAAEVLAAAGLPVALYDAMPSVGRKFLLAGKGGLNLTHSEAKPQFAGRYGAQAPAVDGWLDTFSPQALRDWAQALGVDTFVGSSGRVFPTEMKAAPLLRAWLHRLRQSGVRFHMRHRWVPASLAPVNGVHTLEFDHPAGRSTVQARGVLLALGGGSWARLGSDGAWVAPLQAAGLDVAPLQAANCGFDAVWSPHLREKHAGAALKNVALCVADLDGAELFRRKGECVLTEGGLEGSLVYAASACIRDQIAARGPVTVHLDLLPDQPLDAVTQAIARGRGARSLANHLREQLSLSGVKAGLLREGVDAPTWSRHSGDAAWLAGRIKALPVTLTAPRPMDEAISTAGGVRLGALDAQLQVQAWPGVAVAGEMLDWEAPTGGYLLSACFASAVVAARGLAARLAGAPAEA</sequence>
<dbReference type="EMBL" id="JBBUTI010000015">
    <property type="protein sequence ID" value="MEK8048318.1"/>
    <property type="molecule type" value="Genomic_DNA"/>
</dbReference>
<dbReference type="InterPro" id="IPR057661">
    <property type="entry name" value="RsdA/BaiN/AoA(So)_Rossmann"/>
</dbReference>
<evidence type="ECO:0000256" key="2">
    <source>
        <dbReference type="ARBA" id="ARBA00022630"/>
    </source>
</evidence>
<feature type="domain" description="RsdA/BaiN/AoA(So)-like insert" evidence="6">
    <location>
        <begin position="219"/>
        <end position="380"/>
    </location>
</feature>